<proteinExistence type="predicted"/>
<organism evidence="1 2">
    <name type="scientific">Araneus ventricosus</name>
    <name type="common">Orbweaver spider</name>
    <name type="synonym">Epeira ventricosa</name>
    <dbReference type="NCBI Taxonomy" id="182803"/>
    <lineage>
        <taxon>Eukaryota</taxon>
        <taxon>Metazoa</taxon>
        <taxon>Ecdysozoa</taxon>
        <taxon>Arthropoda</taxon>
        <taxon>Chelicerata</taxon>
        <taxon>Arachnida</taxon>
        <taxon>Araneae</taxon>
        <taxon>Araneomorphae</taxon>
        <taxon>Entelegynae</taxon>
        <taxon>Araneoidea</taxon>
        <taxon>Araneidae</taxon>
        <taxon>Araneus</taxon>
    </lineage>
</organism>
<evidence type="ECO:0000313" key="1">
    <source>
        <dbReference type="EMBL" id="GBM56571.1"/>
    </source>
</evidence>
<dbReference type="EMBL" id="BGPR01001552">
    <property type="protein sequence ID" value="GBM56571.1"/>
    <property type="molecule type" value="Genomic_DNA"/>
</dbReference>
<sequence>MHSKQHNAHLNFHDVWGPLTLIPNRDRSVPFRSLPEVTGRCTCQLSRLQMPVAEQNGPKCKTGHLPKDGILHFLFQKRENTFSRPEAIPDDGSSVGFSPTLRPDSAATAISSAISFFPVPGFNDAVSGILKRKERVN</sequence>
<dbReference type="AlphaFoldDB" id="A0A4Y2GUI0"/>
<protein>
    <submittedName>
        <fullName evidence="1">Uncharacterized protein</fullName>
    </submittedName>
</protein>
<accession>A0A4Y2GUI0</accession>
<comment type="caution">
    <text evidence="1">The sequence shown here is derived from an EMBL/GenBank/DDBJ whole genome shotgun (WGS) entry which is preliminary data.</text>
</comment>
<reference evidence="1 2" key="1">
    <citation type="journal article" date="2019" name="Sci. Rep.">
        <title>Orb-weaving spider Araneus ventricosus genome elucidates the spidroin gene catalogue.</title>
        <authorList>
            <person name="Kono N."/>
            <person name="Nakamura H."/>
            <person name="Ohtoshi R."/>
            <person name="Moran D.A.P."/>
            <person name="Shinohara A."/>
            <person name="Yoshida Y."/>
            <person name="Fujiwara M."/>
            <person name="Mori M."/>
            <person name="Tomita M."/>
            <person name="Arakawa K."/>
        </authorList>
    </citation>
    <scope>NUCLEOTIDE SEQUENCE [LARGE SCALE GENOMIC DNA]</scope>
</reference>
<dbReference type="Proteomes" id="UP000499080">
    <property type="component" value="Unassembled WGS sequence"/>
</dbReference>
<keyword evidence="2" id="KW-1185">Reference proteome</keyword>
<gene>
    <name evidence="1" type="ORF">AVEN_89564_1</name>
</gene>
<name>A0A4Y2GUI0_ARAVE</name>
<evidence type="ECO:0000313" key="2">
    <source>
        <dbReference type="Proteomes" id="UP000499080"/>
    </source>
</evidence>